<sequence>MIRQQVVIHQDTRSVTVEVGTRESAIRVKFFDEDIYQAAKRSPRDRFVHEMRGDPHTIHPDFKMLYEYLADPGRVIHMTPDIAYQTIDYLKETN</sequence>
<keyword evidence="2" id="KW-1185">Reference proteome</keyword>
<protein>
    <submittedName>
        <fullName evidence="1">Uncharacterized protein</fullName>
    </submittedName>
</protein>
<proteinExistence type="predicted"/>
<name>A0A2K9VHE1_9CAUD</name>
<gene>
    <name evidence="1" type="ORF">PsPhHenninger_gp28</name>
</gene>
<dbReference type="Proteomes" id="UP000241183">
    <property type="component" value="Segment"/>
</dbReference>
<organism evidence="1 2">
    <name type="scientific">Pseudomonas phage Henninger</name>
    <dbReference type="NCBI Taxonomy" id="2079287"/>
    <lineage>
        <taxon>Viruses</taxon>
        <taxon>Duplodnaviria</taxon>
        <taxon>Heunggongvirae</taxon>
        <taxon>Uroviricota</taxon>
        <taxon>Caudoviricetes</taxon>
        <taxon>Autographivirales</taxon>
        <taxon>Autotranscriptaviridae</taxon>
        <taxon>Studiervirinae</taxon>
        <taxon>Hennigervirus</taxon>
        <taxon>Hennigervirus henninger</taxon>
        <taxon>Ghunavirus henninger</taxon>
    </lineage>
</organism>
<accession>A0A2K9VHE1</accession>
<dbReference type="EMBL" id="MG775258">
    <property type="protein sequence ID" value="AUV61719.1"/>
    <property type="molecule type" value="Genomic_DNA"/>
</dbReference>
<evidence type="ECO:0000313" key="2">
    <source>
        <dbReference type="Proteomes" id="UP000241183"/>
    </source>
</evidence>
<evidence type="ECO:0000313" key="1">
    <source>
        <dbReference type="EMBL" id="AUV61719.1"/>
    </source>
</evidence>
<reference evidence="2" key="1">
    <citation type="submission" date="2018-01" db="EMBL/GenBank/DDBJ databases">
        <title>Pseudomonas phages infecting Pseudomonas sp. isolated from Prunus avium.</title>
        <authorList>
            <person name="Colberg O."/>
            <person name="Carstens A.B."/>
            <person name="Kot W."/>
            <person name="Hansen L.H."/>
        </authorList>
    </citation>
    <scope>NUCLEOTIDE SEQUENCE [LARGE SCALE GENOMIC DNA]</scope>
</reference>